<protein>
    <submittedName>
        <fullName evidence="1">Uncharacterized protein</fullName>
    </submittedName>
</protein>
<keyword evidence="2" id="KW-1185">Reference proteome</keyword>
<gene>
    <name evidence="1" type="ORF">ACFPMF_01710</name>
</gene>
<reference evidence="2" key="1">
    <citation type="journal article" date="2019" name="Int. J. Syst. Evol. Microbiol.">
        <title>The Global Catalogue of Microorganisms (GCM) 10K type strain sequencing project: providing services to taxonomists for standard genome sequencing and annotation.</title>
        <authorList>
            <consortium name="The Broad Institute Genomics Platform"/>
            <consortium name="The Broad Institute Genome Sequencing Center for Infectious Disease"/>
            <person name="Wu L."/>
            <person name="Ma J."/>
        </authorList>
    </citation>
    <scope>NUCLEOTIDE SEQUENCE [LARGE SCALE GENOMIC DNA]</scope>
    <source>
        <strain evidence="2">CCUG 55250</strain>
    </source>
</reference>
<name>A0ABW0I9N0_9BACT</name>
<proteinExistence type="predicted"/>
<dbReference type="Proteomes" id="UP001596106">
    <property type="component" value="Unassembled WGS sequence"/>
</dbReference>
<organism evidence="1 2">
    <name type="scientific">Larkinella bovis</name>
    <dbReference type="NCBI Taxonomy" id="683041"/>
    <lineage>
        <taxon>Bacteria</taxon>
        <taxon>Pseudomonadati</taxon>
        <taxon>Bacteroidota</taxon>
        <taxon>Cytophagia</taxon>
        <taxon>Cytophagales</taxon>
        <taxon>Spirosomataceae</taxon>
        <taxon>Larkinella</taxon>
    </lineage>
</organism>
<sequence>MSSWIRYFFPSIEPYDLEPGDFARIWREAQYLMLKTKPQKTDS</sequence>
<comment type="caution">
    <text evidence="1">The sequence shown here is derived from an EMBL/GenBank/DDBJ whole genome shotgun (WGS) entry which is preliminary data.</text>
</comment>
<evidence type="ECO:0000313" key="2">
    <source>
        <dbReference type="Proteomes" id="UP001596106"/>
    </source>
</evidence>
<dbReference type="EMBL" id="JBHSMA010000001">
    <property type="protein sequence ID" value="MFC5408007.1"/>
    <property type="molecule type" value="Genomic_DNA"/>
</dbReference>
<accession>A0ABW0I9N0</accession>
<dbReference type="RefSeq" id="WP_379840697.1">
    <property type="nucleotide sequence ID" value="NZ_JBHSMA010000001.1"/>
</dbReference>
<evidence type="ECO:0000313" key="1">
    <source>
        <dbReference type="EMBL" id="MFC5408007.1"/>
    </source>
</evidence>